<evidence type="ECO:0000259" key="1">
    <source>
        <dbReference type="Pfam" id="PF24864"/>
    </source>
</evidence>
<gene>
    <name evidence="2" type="ORF">NECHADRAFT_87333</name>
</gene>
<reference evidence="2 3" key="1">
    <citation type="journal article" date="2009" name="PLoS Genet.">
        <title>The genome of Nectria haematococca: contribution of supernumerary chromosomes to gene expansion.</title>
        <authorList>
            <person name="Coleman J.J."/>
            <person name="Rounsley S.D."/>
            <person name="Rodriguez-Carres M."/>
            <person name="Kuo A."/>
            <person name="Wasmann C.C."/>
            <person name="Grimwood J."/>
            <person name="Schmutz J."/>
            <person name="Taga M."/>
            <person name="White G.J."/>
            <person name="Zhou S."/>
            <person name="Schwartz D.C."/>
            <person name="Freitag M."/>
            <person name="Ma L.J."/>
            <person name="Danchin E.G."/>
            <person name="Henrissat B."/>
            <person name="Coutinho P.M."/>
            <person name="Nelson D.R."/>
            <person name="Straney D."/>
            <person name="Napoli C.A."/>
            <person name="Barker B.M."/>
            <person name="Gribskov M."/>
            <person name="Rep M."/>
            <person name="Kroken S."/>
            <person name="Molnar I."/>
            <person name="Rensing C."/>
            <person name="Kennell J.C."/>
            <person name="Zamora J."/>
            <person name="Farman M.L."/>
            <person name="Selker E.U."/>
            <person name="Salamov A."/>
            <person name="Shapiro H."/>
            <person name="Pangilinan J."/>
            <person name="Lindquist E."/>
            <person name="Lamers C."/>
            <person name="Grigoriev I.V."/>
            <person name="Geiser D.M."/>
            <person name="Covert S.F."/>
            <person name="Temporini E."/>
            <person name="Vanetten H.D."/>
        </authorList>
    </citation>
    <scope>NUCLEOTIDE SEQUENCE [LARGE SCALE GENOMIC DNA]</scope>
    <source>
        <strain evidence="3">ATCC MYA-4622 / CBS 123669 / FGSC 9596 / NRRL 45880 / 77-13-4</strain>
    </source>
</reference>
<dbReference type="KEGG" id="nhe:NECHADRAFT_87333"/>
<evidence type="ECO:0000313" key="3">
    <source>
        <dbReference type="Proteomes" id="UP000005206"/>
    </source>
</evidence>
<dbReference type="Proteomes" id="UP000005206">
    <property type="component" value="Chromosome 12"/>
</dbReference>
<dbReference type="Pfam" id="PF24864">
    <property type="entry name" value="DUF7730"/>
    <property type="match status" value="1"/>
</dbReference>
<dbReference type="PANTHER" id="PTHR38790">
    <property type="entry name" value="2EXR DOMAIN-CONTAINING PROTEIN-RELATED"/>
    <property type="match status" value="1"/>
</dbReference>
<protein>
    <recommendedName>
        <fullName evidence="1">DUF7730 domain-containing protein</fullName>
    </recommendedName>
</protein>
<proteinExistence type="predicted"/>
<dbReference type="RefSeq" id="XP_003040874.1">
    <property type="nucleotide sequence ID" value="XM_003040828.1"/>
</dbReference>
<organism evidence="2 3">
    <name type="scientific">Fusarium vanettenii (strain ATCC MYA-4622 / CBS 123669 / FGSC 9596 / NRRL 45880 / 77-13-4)</name>
    <name type="common">Fusarium solani subsp. pisi</name>
    <dbReference type="NCBI Taxonomy" id="660122"/>
    <lineage>
        <taxon>Eukaryota</taxon>
        <taxon>Fungi</taxon>
        <taxon>Dikarya</taxon>
        <taxon>Ascomycota</taxon>
        <taxon>Pezizomycotina</taxon>
        <taxon>Sordariomycetes</taxon>
        <taxon>Hypocreomycetidae</taxon>
        <taxon>Hypocreales</taxon>
        <taxon>Nectriaceae</taxon>
        <taxon>Fusarium</taxon>
        <taxon>Fusarium solani species complex</taxon>
        <taxon>Fusarium vanettenii</taxon>
    </lineage>
</organism>
<dbReference type="eggNOG" id="ENOG502SPRK">
    <property type="taxonomic scope" value="Eukaryota"/>
</dbReference>
<dbReference type="VEuPathDB" id="FungiDB:NECHADRAFT_87333"/>
<dbReference type="InterPro" id="IPR056632">
    <property type="entry name" value="DUF7730"/>
</dbReference>
<name>C7ZLB0_FUSV7</name>
<dbReference type="InParanoid" id="C7ZLB0"/>
<dbReference type="OrthoDB" id="515692at2759"/>
<dbReference type="GeneID" id="9675248"/>
<dbReference type="AlphaFoldDB" id="C7ZLB0"/>
<keyword evidence="3" id="KW-1185">Reference proteome</keyword>
<dbReference type="OMA" id="AWDAIPW"/>
<dbReference type="EMBL" id="GG698944">
    <property type="protein sequence ID" value="EEU35161.1"/>
    <property type="molecule type" value="Genomic_DNA"/>
</dbReference>
<dbReference type="PANTHER" id="PTHR38790:SF4">
    <property type="entry name" value="2EXR DOMAIN-CONTAINING PROTEIN"/>
    <property type="match status" value="1"/>
</dbReference>
<accession>C7ZLB0</accession>
<feature type="domain" description="DUF7730" evidence="1">
    <location>
        <begin position="171"/>
        <end position="226"/>
    </location>
</feature>
<dbReference type="HOGENOM" id="CLU_039760_1_0_1"/>
<evidence type="ECO:0000313" key="2">
    <source>
        <dbReference type="EMBL" id="EEU35161.1"/>
    </source>
</evidence>
<sequence length="390" mass="44593">MKTKLGGWLQSRLDVVLGKNKIPPYLSERRRHAVTPSASSENLMQAPPFFSKLPPEIRHEILVLAFGDRTLHMDLSFDHPMTPFPYWRTSAWPHDYMNGPWKWAPDYHKSKRWHWRSSICHRCRPDRREHSLRTRDEPYASEPDAGDDHCLDGLGQNCEFWPGESPSKCLIGVMGWLLACRQAYVEGIAVLYGTNTFHISTQEFLGRLPQLLLPARLASISSLEVVLPLELGKMESKKYLLQLDPLETMLSILGSAFPNTFRLYLALKIRIGHPDYLGCHTLLNALDTFVTQSEKMQHLRVSITSAVSGHKIKYPWTDTWLQKPVSKQFWPPEDGVDRKGYWVKGGNANGKGCVEAILVRTRLLDQYAHIPSITLLIEAWGSFDTPRRLA</sequence>